<dbReference type="EMBL" id="CAKKLH010000235">
    <property type="protein sequence ID" value="CAH0106889.1"/>
    <property type="molecule type" value="Genomic_DNA"/>
</dbReference>
<evidence type="ECO:0000259" key="3">
    <source>
        <dbReference type="Pfam" id="PF17171"/>
    </source>
</evidence>
<feature type="domain" description="Metaxin glutathione S-transferase" evidence="3">
    <location>
        <begin position="220"/>
        <end position="281"/>
    </location>
</feature>
<dbReference type="SUPFAM" id="SSF52833">
    <property type="entry name" value="Thioredoxin-like"/>
    <property type="match status" value="1"/>
</dbReference>
<evidence type="ECO:0000313" key="6">
    <source>
        <dbReference type="Proteomes" id="UP000789390"/>
    </source>
</evidence>
<dbReference type="GO" id="GO:0005737">
    <property type="term" value="C:cytoplasm"/>
    <property type="evidence" value="ECO:0007669"/>
    <property type="project" value="TreeGrafter"/>
</dbReference>
<dbReference type="InterPro" id="IPR040079">
    <property type="entry name" value="Glutathione_S-Trfase"/>
</dbReference>
<evidence type="ECO:0000259" key="4">
    <source>
        <dbReference type="Pfam" id="PF17172"/>
    </source>
</evidence>
<proteinExistence type="inferred from homology"/>
<dbReference type="SFLD" id="SFLDG01200">
    <property type="entry name" value="SUF1.1"/>
    <property type="match status" value="1"/>
</dbReference>
<accession>A0A8J2RTA9</accession>
<comment type="caution">
    <text evidence="5">The sequence shown here is derived from an EMBL/GenBank/DDBJ whole genome shotgun (WGS) entry which is preliminary data.</text>
</comment>
<dbReference type="Proteomes" id="UP000789390">
    <property type="component" value="Unassembled WGS sequence"/>
</dbReference>
<dbReference type="PANTHER" id="PTHR12289">
    <property type="entry name" value="METAXIN RELATED"/>
    <property type="match status" value="1"/>
</dbReference>
<dbReference type="SFLD" id="SFLDS00019">
    <property type="entry name" value="Glutathione_Transferase_(cytos"/>
    <property type="match status" value="1"/>
</dbReference>
<evidence type="ECO:0000256" key="2">
    <source>
        <dbReference type="SAM" id="Phobius"/>
    </source>
</evidence>
<keyword evidence="2" id="KW-0812">Transmembrane</keyword>
<feature type="domain" description="Thioredoxin-like fold" evidence="4">
    <location>
        <begin position="77"/>
        <end position="170"/>
    </location>
</feature>
<keyword evidence="2" id="KW-0472">Membrane</keyword>
<comment type="similarity">
    <text evidence="1">Belongs to the FAX family.</text>
</comment>
<dbReference type="Pfam" id="PF17171">
    <property type="entry name" value="GST_C_6"/>
    <property type="match status" value="1"/>
</dbReference>
<name>A0A8J2RTA9_9CRUS</name>
<organism evidence="5 6">
    <name type="scientific">Daphnia galeata</name>
    <dbReference type="NCBI Taxonomy" id="27404"/>
    <lineage>
        <taxon>Eukaryota</taxon>
        <taxon>Metazoa</taxon>
        <taxon>Ecdysozoa</taxon>
        <taxon>Arthropoda</taxon>
        <taxon>Crustacea</taxon>
        <taxon>Branchiopoda</taxon>
        <taxon>Diplostraca</taxon>
        <taxon>Cladocera</taxon>
        <taxon>Anomopoda</taxon>
        <taxon>Daphniidae</taxon>
        <taxon>Daphnia</taxon>
    </lineage>
</organism>
<reference evidence="5" key="1">
    <citation type="submission" date="2021-11" db="EMBL/GenBank/DDBJ databases">
        <authorList>
            <person name="Schell T."/>
        </authorList>
    </citation>
    <scope>NUCLEOTIDE SEQUENCE</scope>
    <source>
        <strain evidence="5">M5</strain>
    </source>
</reference>
<feature type="transmembrane region" description="Helical" evidence="2">
    <location>
        <begin position="24"/>
        <end position="44"/>
    </location>
</feature>
<dbReference type="PANTHER" id="PTHR12289:SF41">
    <property type="entry name" value="FAILED AXON CONNECTIONS-RELATED"/>
    <property type="match status" value="1"/>
</dbReference>
<dbReference type="OrthoDB" id="5809458at2759"/>
<evidence type="ECO:0000256" key="1">
    <source>
        <dbReference type="ARBA" id="ARBA00006475"/>
    </source>
</evidence>
<dbReference type="InterPro" id="IPR036249">
    <property type="entry name" value="Thioredoxin-like_sf"/>
</dbReference>
<dbReference type="SFLD" id="SFLDG01180">
    <property type="entry name" value="SUF1"/>
    <property type="match status" value="1"/>
</dbReference>
<dbReference type="AlphaFoldDB" id="A0A8J2RTA9"/>
<dbReference type="SUPFAM" id="SSF47616">
    <property type="entry name" value="GST C-terminal domain-like"/>
    <property type="match status" value="1"/>
</dbReference>
<dbReference type="InterPro" id="IPR036282">
    <property type="entry name" value="Glutathione-S-Trfase_C_sf"/>
</dbReference>
<dbReference type="InterPro" id="IPR026928">
    <property type="entry name" value="FAX/IsoI-like"/>
</dbReference>
<evidence type="ECO:0000313" key="5">
    <source>
        <dbReference type="EMBL" id="CAH0106889.1"/>
    </source>
</evidence>
<evidence type="ECO:0008006" key="7">
    <source>
        <dbReference type="Google" id="ProtNLM"/>
    </source>
</evidence>
<sequence length="298" mass="34003">MKNAAIECLSSFQNSLSLNRSKDLLILGTGIAGLYLVGQIYVSYKKAQRRKKWASVEKNMVILHQFTRGKFTPNVSPFPLKLETYLRMTGIPYENEFEEPMGPKGKTPWITLNGDDIADSQLCMELLARKFHKDCSSHLSPEEQAIARSFHIMAEEHLYWGLLLWRWVYTKGKTLWQIQNSLPASLSLMLPLVAKKLKGQAHGQGMGLHTEAEVIEMSVKDLRAISNFLGTKQFLMGDKAIEADCAVFGILSQLLWNCPGSPFEQLLNGEFNNLKIYCERMKDTFWPDWDRCLNPPRI</sequence>
<keyword evidence="6" id="KW-1185">Reference proteome</keyword>
<dbReference type="CDD" id="cd03193">
    <property type="entry name" value="GST_C_Metaxin"/>
    <property type="match status" value="1"/>
</dbReference>
<gene>
    <name evidence="5" type="ORF">DGAL_LOCUS10053</name>
</gene>
<dbReference type="InterPro" id="IPR050931">
    <property type="entry name" value="Mito_Protein_Transport_Metaxin"/>
</dbReference>
<dbReference type="Gene3D" id="1.20.1050.10">
    <property type="match status" value="1"/>
</dbReference>
<dbReference type="InterPro" id="IPR012336">
    <property type="entry name" value="Thioredoxin-like_fold"/>
</dbReference>
<protein>
    <recommendedName>
        <fullName evidence="7">Failed axon connections homolog</fullName>
    </recommendedName>
</protein>
<keyword evidence="2" id="KW-1133">Transmembrane helix</keyword>
<dbReference type="Pfam" id="PF17172">
    <property type="entry name" value="GST_N_4"/>
    <property type="match status" value="1"/>
</dbReference>
<dbReference type="InterPro" id="IPR033468">
    <property type="entry name" value="Metaxin_GST"/>
</dbReference>